<sequence>FDLSPDGSCGQPRFWDQFPLLWSGCRLSHGVRQGSVGFEVRLERTLLSMEREDREVREPYGLRVGWSVADSSLLLGKDQVSGGKEEDYGERLSEGDIVGCYASLSADGTVELFFHKNGRSMGGAFSLGSSVLSGRPLFPHILCRSCSVRLLLDPAAPQWYPGPMGFTPLAALPAAQRVCSTSTPTTRAQCEVVMMVGLPGSGKTFWAQNHMKQNPEKNFFFLGHNLIIICVTLPDRVLQQASQCLTELIKIAAETPGNYILDQCNVLISARRHKLQLFAGFRRRVVVVFPLENEWKRRLSQHRLKDGGNIPETALLKLQGNFFFIVFHDFCIILSSLVSCPAQKMLMIKCFNSIRCYLKAKGMEHQAGRVCDASLCSYNEHVS</sequence>
<dbReference type="Gene3D" id="3.40.50.300">
    <property type="entry name" value="P-loop containing nucleotide triphosphate hydrolases"/>
    <property type="match status" value="1"/>
</dbReference>
<name>A0A8C6L6A0_NOTFU</name>
<evidence type="ECO:0000313" key="2">
    <source>
        <dbReference type="Ensembl" id="ENSNFUP00015016284.1"/>
    </source>
</evidence>
<dbReference type="GO" id="GO:0005634">
    <property type="term" value="C:nucleus"/>
    <property type="evidence" value="ECO:0007669"/>
    <property type="project" value="TreeGrafter"/>
</dbReference>
<dbReference type="Pfam" id="PF13671">
    <property type="entry name" value="AAA_33"/>
    <property type="match status" value="1"/>
</dbReference>
<dbReference type="GO" id="GO:0003723">
    <property type="term" value="F:RNA binding"/>
    <property type="evidence" value="ECO:0007669"/>
    <property type="project" value="TreeGrafter"/>
</dbReference>
<dbReference type="AlphaFoldDB" id="A0A8C6L6A0"/>
<dbReference type="Gene3D" id="2.60.120.920">
    <property type="match status" value="1"/>
</dbReference>
<accession>A0A8C6L6A0</accession>
<reference evidence="2" key="1">
    <citation type="submission" date="2014-08" db="EMBL/GenBank/DDBJ databases">
        <authorList>
            <person name="Senf B."/>
            <person name="Petzold A."/>
            <person name="Downie B.R."/>
            <person name="Koch P."/>
            <person name="Platzer M."/>
        </authorList>
    </citation>
    <scope>NUCLEOTIDE SEQUENCE [LARGE SCALE GENOMIC DNA]</scope>
    <source>
        <strain evidence="2">GRZ</strain>
    </source>
</reference>
<feature type="domain" description="SPRY" evidence="1">
    <location>
        <begin position="33"/>
        <end position="154"/>
    </location>
</feature>
<keyword evidence="3" id="KW-1185">Reference proteome</keyword>
<evidence type="ECO:0000313" key="3">
    <source>
        <dbReference type="Proteomes" id="UP000694548"/>
    </source>
</evidence>
<dbReference type="GeneTree" id="ENSGT00940000160376"/>
<evidence type="ECO:0000259" key="1">
    <source>
        <dbReference type="SMART" id="SM00449"/>
    </source>
</evidence>
<dbReference type="InterPro" id="IPR013320">
    <property type="entry name" value="ConA-like_dom_sf"/>
</dbReference>
<organism evidence="2 3">
    <name type="scientific">Nothobranchius furzeri</name>
    <name type="common">Turquoise killifish</name>
    <dbReference type="NCBI Taxonomy" id="105023"/>
    <lineage>
        <taxon>Eukaryota</taxon>
        <taxon>Metazoa</taxon>
        <taxon>Chordata</taxon>
        <taxon>Craniata</taxon>
        <taxon>Vertebrata</taxon>
        <taxon>Euteleostomi</taxon>
        <taxon>Actinopterygii</taxon>
        <taxon>Neopterygii</taxon>
        <taxon>Teleostei</taxon>
        <taxon>Neoteleostei</taxon>
        <taxon>Acanthomorphata</taxon>
        <taxon>Ovalentaria</taxon>
        <taxon>Atherinomorphae</taxon>
        <taxon>Cyprinodontiformes</taxon>
        <taxon>Nothobranchiidae</taxon>
        <taxon>Nothobranchius</taxon>
    </lineage>
</organism>
<reference evidence="2" key="3">
    <citation type="submission" date="2025-09" db="UniProtKB">
        <authorList>
            <consortium name="Ensembl"/>
        </authorList>
    </citation>
    <scope>IDENTIFICATION</scope>
</reference>
<dbReference type="InterPro" id="IPR003877">
    <property type="entry name" value="SPRY_dom"/>
</dbReference>
<dbReference type="PANTHER" id="PTHR12381:SF66">
    <property type="entry name" value="HETEROGENEOUS NUCLEAR RIBONUCLEOPROTEIN U-LIKE PROTEIN 2"/>
    <property type="match status" value="1"/>
</dbReference>
<dbReference type="SMART" id="SM00449">
    <property type="entry name" value="SPRY"/>
    <property type="match status" value="1"/>
</dbReference>
<dbReference type="InterPro" id="IPR027417">
    <property type="entry name" value="P-loop_NTPase"/>
</dbReference>
<protein>
    <recommendedName>
        <fullName evidence="1">SPRY domain-containing protein</fullName>
    </recommendedName>
</protein>
<dbReference type="Pfam" id="PF00622">
    <property type="entry name" value="SPRY"/>
    <property type="match status" value="1"/>
</dbReference>
<dbReference type="SUPFAM" id="SSF49899">
    <property type="entry name" value="Concanavalin A-like lectins/glucanases"/>
    <property type="match status" value="1"/>
</dbReference>
<dbReference type="PANTHER" id="PTHR12381">
    <property type="entry name" value="HETEROGENEOUS NUCLEAR RIBONUCLEOPROTEIN U FAMILY MEMBER"/>
    <property type="match status" value="1"/>
</dbReference>
<dbReference type="GO" id="GO:0000380">
    <property type="term" value="P:alternative mRNA splicing, via spliceosome"/>
    <property type="evidence" value="ECO:0007669"/>
    <property type="project" value="TreeGrafter"/>
</dbReference>
<dbReference type="SUPFAM" id="SSF52540">
    <property type="entry name" value="P-loop containing nucleoside triphosphate hydrolases"/>
    <property type="match status" value="1"/>
</dbReference>
<reference evidence="2" key="2">
    <citation type="submission" date="2025-08" db="UniProtKB">
        <authorList>
            <consortium name="Ensembl"/>
        </authorList>
    </citation>
    <scope>IDENTIFICATION</scope>
</reference>
<proteinExistence type="predicted"/>
<dbReference type="Ensembl" id="ENSNFUT00015017057.1">
    <property type="protein sequence ID" value="ENSNFUP00015016284.1"/>
    <property type="gene ID" value="ENSNFUG00015007814.1"/>
</dbReference>
<dbReference type="InterPro" id="IPR043136">
    <property type="entry name" value="B30.2/SPRY_sf"/>
</dbReference>
<dbReference type="Proteomes" id="UP000694548">
    <property type="component" value="Chromosome sgr01"/>
</dbReference>